<dbReference type="Pfam" id="PF16983">
    <property type="entry name" value="MFS_MOT1"/>
    <property type="match status" value="2"/>
</dbReference>
<dbReference type="AlphaFoldDB" id="A0A1Y3GAG0"/>
<keyword evidence="1" id="KW-0472">Membrane</keyword>
<protein>
    <submittedName>
        <fullName evidence="2">Sulfate permease, MFS superfamily transporter</fullName>
    </submittedName>
</protein>
<dbReference type="EMBL" id="MRZU01000004">
    <property type="protein sequence ID" value="OUJ18432.1"/>
    <property type="molecule type" value="Genomic_DNA"/>
</dbReference>
<feature type="transmembrane region" description="Helical" evidence="1">
    <location>
        <begin position="293"/>
        <end position="315"/>
    </location>
</feature>
<sequence>MTDISLPHVLFVFAVFQVVWGVWYGFPVSVEPMKALAALAIAGTIGYGELAVAGLLLGVILLVVGVTNTLEKTRKWIGEPVIRGVQFAVGLLLFETGLELTIADPGFAVVGIVIVLVLGVLGFKQVTAITILVLGILTALYLTGFPSPQLPGLPDIPALTDSFTWSMAEGVFAQFAMTIGNAALATSLMLQDFYKADISPDQLSSSMGVMNLTSIPLGGIPMCHGCDGVAGKYKFGAETGGTNIIIGLFYLIAGFFITSTLLQAFPIAILGVLLLIIAFTLGKNILKSTDYKIPILIGALTILTNLGIAFIIGIITHLTLKKLT</sequence>
<keyword evidence="1" id="KW-1133">Transmembrane helix</keyword>
<dbReference type="PANTHER" id="PTHR31970">
    <property type="match status" value="1"/>
</dbReference>
<dbReference type="Proteomes" id="UP000195137">
    <property type="component" value="Unassembled WGS sequence"/>
</dbReference>
<reference evidence="2 3" key="1">
    <citation type="submission" date="2016-12" db="EMBL/GenBank/DDBJ databases">
        <title>Discovery of methanogenic haloarchaea.</title>
        <authorList>
            <person name="Sorokin D.Y."/>
            <person name="Makarova K.S."/>
            <person name="Abbas B."/>
            <person name="Ferrer M."/>
            <person name="Golyshin P.N."/>
        </authorList>
    </citation>
    <scope>NUCLEOTIDE SEQUENCE [LARGE SCALE GENOMIC DNA]</scope>
    <source>
        <strain evidence="2">AMET1</strain>
    </source>
</reference>
<name>A0A1Y3GAG0_9EURY</name>
<proteinExistence type="predicted"/>
<dbReference type="GO" id="GO:0015098">
    <property type="term" value="F:molybdate ion transmembrane transporter activity"/>
    <property type="evidence" value="ECO:0007669"/>
    <property type="project" value="InterPro"/>
</dbReference>
<evidence type="ECO:0000313" key="3">
    <source>
        <dbReference type="Proteomes" id="UP000195137"/>
    </source>
</evidence>
<organism evidence="2 3">
    <name type="scientific">Methanonatronarchaeum thermophilum</name>
    <dbReference type="NCBI Taxonomy" id="1927129"/>
    <lineage>
        <taxon>Archaea</taxon>
        <taxon>Methanobacteriati</taxon>
        <taxon>Methanobacteriota</taxon>
        <taxon>Methanonatronarchaeia</taxon>
        <taxon>Methanonatronarchaeales</taxon>
        <taxon>Methanonatronarchaeaceae</taxon>
        <taxon>Methanonatronarchaeum</taxon>
    </lineage>
</organism>
<feature type="transmembrane region" description="Helical" evidence="1">
    <location>
        <begin position="264"/>
        <end position="281"/>
    </location>
</feature>
<feature type="transmembrane region" description="Helical" evidence="1">
    <location>
        <begin position="128"/>
        <end position="145"/>
    </location>
</feature>
<feature type="transmembrane region" description="Helical" evidence="1">
    <location>
        <begin position="171"/>
        <end position="190"/>
    </location>
</feature>
<feature type="transmembrane region" description="Helical" evidence="1">
    <location>
        <begin position="38"/>
        <end position="64"/>
    </location>
</feature>
<dbReference type="PANTHER" id="PTHR31970:SF9">
    <property type="entry name" value="MOLYBDATE TRANSPORTER 2"/>
    <property type="match status" value="1"/>
</dbReference>
<gene>
    <name evidence="2" type="ORF">AMET1_1348</name>
</gene>
<feature type="transmembrane region" description="Helical" evidence="1">
    <location>
        <begin position="240"/>
        <end position="258"/>
    </location>
</feature>
<feature type="transmembrane region" description="Helical" evidence="1">
    <location>
        <begin position="100"/>
        <end position="121"/>
    </location>
</feature>
<comment type="caution">
    <text evidence="2">The sequence shown here is derived from an EMBL/GenBank/DDBJ whole genome shotgun (WGS) entry which is preliminary data.</text>
</comment>
<evidence type="ECO:0000313" key="2">
    <source>
        <dbReference type="EMBL" id="OUJ18432.1"/>
    </source>
</evidence>
<evidence type="ECO:0000256" key="1">
    <source>
        <dbReference type="SAM" id="Phobius"/>
    </source>
</evidence>
<dbReference type="InterPro" id="IPR031563">
    <property type="entry name" value="MOT1/MOT2"/>
</dbReference>
<feature type="transmembrane region" description="Helical" evidence="1">
    <location>
        <begin position="7"/>
        <end position="26"/>
    </location>
</feature>
<keyword evidence="3" id="KW-1185">Reference proteome</keyword>
<keyword evidence="1" id="KW-0812">Transmembrane</keyword>
<accession>A0A1Y3GAG0</accession>